<evidence type="ECO:0000256" key="1">
    <source>
        <dbReference type="SAM" id="MobiDB-lite"/>
    </source>
</evidence>
<dbReference type="GeneID" id="33564198"/>
<feature type="compositionally biased region" description="Low complexity" evidence="1">
    <location>
        <begin position="123"/>
        <end position="134"/>
    </location>
</feature>
<name>A0A1Y2H244_9FUNG</name>
<proteinExistence type="predicted"/>
<protein>
    <recommendedName>
        <fullName evidence="2">DUF4326 domain-containing protein</fullName>
    </recommendedName>
</protein>
<dbReference type="Pfam" id="PF14216">
    <property type="entry name" value="DUF4326"/>
    <property type="match status" value="1"/>
</dbReference>
<organism evidence="3 4">
    <name type="scientific">Lobosporangium transversale</name>
    <dbReference type="NCBI Taxonomy" id="64571"/>
    <lineage>
        <taxon>Eukaryota</taxon>
        <taxon>Fungi</taxon>
        <taxon>Fungi incertae sedis</taxon>
        <taxon>Mucoromycota</taxon>
        <taxon>Mortierellomycotina</taxon>
        <taxon>Mortierellomycetes</taxon>
        <taxon>Mortierellales</taxon>
        <taxon>Mortierellaceae</taxon>
        <taxon>Lobosporangium</taxon>
    </lineage>
</organism>
<sequence>MEVVNVKVSWIRPLGYKNLKEWIQDPQNIYIGRRSVVFVDGIRFPASDSKWANPYTIKKHGSRDQVMALYRKYIERRIQEGEITADQLQELWGKRLGCWCAPEACHGNILKELAHLHYKNKSDSSNNSDSGNNSVLITKRGREAISTSSPPTAVEAEKEVEETRKKAKKV</sequence>
<dbReference type="RefSeq" id="XP_021886278.1">
    <property type="nucleotide sequence ID" value="XM_022022354.1"/>
</dbReference>
<evidence type="ECO:0000259" key="2">
    <source>
        <dbReference type="Pfam" id="PF14216"/>
    </source>
</evidence>
<evidence type="ECO:0000313" key="4">
    <source>
        <dbReference type="Proteomes" id="UP000193648"/>
    </source>
</evidence>
<dbReference type="Proteomes" id="UP000193648">
    <property type="component" value="Unassembled WGS sequence"/>
</dbReference>
<feature type="region of interest" description="Disordered" evidence="1">
    <location>
        <begin position="120"/>
        <end position="170"/>
    </location>
</feature>
<dbReference type="InterPro" id="IPR025475">
    <property type="entry name" value="DUF4326"/>
</dbReference>
<dbReference type="InParanoid" id="A0A1Y2H244"/>
<reference evidence="3 4" key="1">
    <citation type="submission" date="2016-07" db="EMBL/GenBank/DDBJ databases">
        <title>Pervasive Adenine N6-methylation of Active Genes in Fungi.</title>
        <authorList>
            <consortium name="DOE Joint Genome Institute"/>
            <person name="Mondo S.J."/>
            <person name="Dannebaum R.O."/>
            <person name="Kuo R.C."/>
            <person name="Labutti K."/>
            <person name="Haridas S."/>
            <person name="Kuo A."/>
            <person name="Salamov A."/>
            <person name="Ahrendt S.R."/>
            <person name="Lipzen A."/>
            <person name="Sullivan W."/>
            <person name="Andreopoulos W.B."/>
            <person name="Clum A."/>
            <person name="Lindquist E."/>
            <person name="Daum C."/>
            <person name="Ramamoorthy G.K."/>
            <person name="Gryganskyi A."/>
            <person name="Culley D."/>
            <person name="Magnuson J.K."/>
            <person name="James T.Y."/>
            <person name="O'Malley M.A."/>
            <person name="Stajich J.E."/>
            <person name="Spatafora J.W."/>
            <person name="Visel A."/>
            <person name="Grigoriev I.V."/>
        </authorList>
    </citation>
    <scope>NUCLEOTIDE SEQUENCE [LARGE SCALE GENOMIC DNA]</scope>
    <source>
        <strain evidence="3 4">NRRL 3116</strain>
    </source>
</reference>
<comment type="caution">
    <text evidence="3">The sequence shown here is derived from an EMBL/GenBank/DDBJ whole genome shotgun (WGS) entry which is preliminary data.</text>
</comment>
<gene>
    <name evidence="3" type="ORF">BCR41DRAFT_343770</name>
</gene>
<accession>A0A1Y2H244</accession>
<dbReference type="OrthoDB" id="272703at2759"/>
<dbReference type="EMBL" id="MCFF01000001">
    <property type="protein sequence ID" value="ORZ28605.1"/>
    <property type="molecule type" value="Genomic_DNA"/>
</dbReference>
<keyword evidence="4" id="KW-1185">Reference proteome</keyword>
<feature type="compositionally biased region" description="Basic and acidic residues" evidence="1">
    <location>
        <begin position="155"/>
        <end position="164"/>
    </location>
</feature>
<dbReference type="AlphaFoldDB" id="A0A1Y2H244"/>
<evidence type="ECO:0000313" key="3">
    <source>
        <dbReference type="EMBL" id="ORZ28605.1"/>
    </source>
</evidence>
<feature type="domain" description="DUF4326" evidence="2">
    <location>
        <begin position="18"/>
        <end position="112"/>
    </location>
</feature>